<gene>
    <name evidence="2" type="ORF">NXT3_PA00358</name>
</gene>
<evidence type="ECO:0000313" key="3">
    <source>
        <dbReference type="Proteomes" id="UP000239340"/>
    </source>
</evidence>
<protein>
    <submittedName>
        <fullName evidence="2">Uncharacterized protein</fullName>
    </submittedName>
</protein>
<accession>A0A2L0HB35</accession>
<geneLocation type="plasmid" evidence="3">
    <name>psfrenxt3a</name>
</geneLocation>
<organism evidence="2 3">
    <name type="scientific">Rhizobium fredii</name>
    <name type="common">Sinorhizobium fredii</name>
    <dbReference type="NCBI Taxonomy" id="380"/>
    <lineage>
        <taxon>Bacteria</taxon>
        <taxon>Pseudomonadati</taxon>
        <taxon>Pseudomonadota</taxon>
        <taxon>Alphaproteobacteria</taxon>
        <taxon>Hyphomicrobiales</taxon>
        <taxon>Rhizobiaceae</taxon>
        <taxon>Sinorhizobium/Ensifer group</taxon>
        <taxon>Sinorhizobium</taxon>
    </lineage>
</organism>
<reference evidence="2 3" key="1">
    <citation type="submission" date="2017-10" db="EMBL/GenBank/DDBJ databases">
        <title>Analysis of the genome sequences of Rhizobium populations associated to common bean (phaseolus vulgaris).</title>
        <authorList>
            <person name="Bustos P."/>
            <person name="Santamaria R.I."/>
            <person name="Miranda-Sanchez F."/>
            <person name="Perez-Carrascal O."/>
            <person name="Juarez S."/>
            <person name="Lozano L."/>
            <person name="Martinez-Flores I."/>
            <person name="Vinuesa P."/>
            <person name="Martinez-Romero E."/>
            <person name="Cevallos M.A."/>
            <person name="Romero D."/>
            <person name="Davila G."/>
            <person name="Gonzalez V."/>
        </authorList>
    </citation>
    <scope>NUCLEOTIDE SEQUENCE [LARGE SCALE GENOMIC DNA]</scope>
    <source>
        <strain evidence="2 3">NXT3</strain>
        <plasmid evidence="3">Plasmid psfrenxt3a</plasmid>
    </source>
</reference>
<dbReference type="EMBL" id="CP024308">
    <property type="protein sequence ID" value="AUX78644.1"/>
    <property type="molecule type" value="Genomic_DNA"/>
</dbReference>
<evidence type="ECO:0000313" key="2">
    <source>
        <dbReference type="EMBL" id="AUX78644.1"/>
    </source>
</evidence>
<keyword evidence="2" id="KW-0614">Plasmid</keyword>
<feature type="region of interest" description="Disordered" evidence="1">
    <location>
        <begin position="1"/>
        <end position="27"/>
    </location>
</feature>
<proteinExistence type="predicted"/>
<dbReference type="Proteomes" id="UP000239340">
    <property type="component" value="Plasmid pSfreNXT3a"/>
</dbReference>
<evidence type="ECO:0000256" key="1">
    <source>
        <dbReference type="SAM" id="MobiDB-lite"/>
    </source>
</evidence>
<name>A0A2L0HB35_RHIFR</name>
<sequence length="86" mass="9616">MDRWTRRGAPAVMPVEGNWQRQAASEKSDMRIAADRKSFADRLSNRCGDCNNPLMALFMAAIADLPSRVSAQRHPSFIEVVSHLSD</sequence>
<dbReference type="AlphaFoldDB" id="A0A2L0HB35"/>